<evidence type="ECO:0000256" key="3">
    <source>
        <dbReference type="ARBA" id="ARBA00023004"/>
    </source>
</evidence>
<evidence type="ECO:0000256" key="2">
    <source>
        <dbReference type="ARBA" id="ARBA00022723"/>
    </source>
</evidence>
<evidence type="ECO:0000256" key="4">
    <source>
        <dbReference type="ARBA" id="ARBA00038168"/>
    </source>
</evidence>
<dbReference type="PRINTS" id="PR00363">
    <property type="entry name" value="CYTOCHROMEB5"/>
</dbReference>
<protein>
    <submittedName>
        <fullName evidence="7">Cytochrome-b5, putative</fullName>
    </submittedName>
</protein>
<keyword evidence="1 5" id="KW-0349">Heme</keyword>
<dbReference type="PROSITE" id="PS50255">
    <property type="entry name" value="CYTOCHROME_B5_2"/>
    <property type="match status" value="1"/>
</dbReference>
<dbReference type="AlphaFoldDB" id="A0A0S4J0V9"/>
<evidence type="ECO:0000313" key="8">
    <source>
        <dbReference type="Proteomes" id="UP000051952"/>
    </source>
</evidence>
<keyword evidence="8" id="KW-1185">Reference proteome</keyword>
<dbReference type="GO" id="GO:0016020">
    <property type="term" value="C:membrane"/>
    <property type="evidence" value="ECO:0007669"/>
    <property type="project" value="TreeGrafter"/>
</dbReference>
<accession>A0A0S4J0V9</accession>
<comment type="similarity">
    <text evidence="4 5">Belongs to the cytochrome b5 family.</text>
</comment>
<organism evidence="7 8">
    <name type="scientific">Bodo saltans</name>
    <name type="common">Flagellated protozoan</name>
    <dbReference type="NCBI Taxonomy" id="75058"/>
    <lineage>
        <taxon>Eukaryota</taxon>
        <taxon>Discoba</taxon>
        <taxon>Euglenozoa</taxon>
        <taxon>Kinetoplastea</taxon>
        <taxon>Metakinetoplastina</taxon>
        <taxon>Eubodonida</taxon>
        <taxon>Bodonidae</taxon>
        <taxon>Bodo</taxon>
    </lineage>
</organism>
<feature type="transmembrane region" description="Helical" evidence="5">
    <location>
        <begin position="115"/>
        <end position="134"/>
    </location>
</feature>
<evidence type="ECO:0000313" key="7">
    <source>
        <dbReference type="EMBL" id="CUG24659.1"/>
    </source>
</evidence>
<dbReference type="VEuPathDB" id="TriTrypDB:BSAL_76340"/>
<dbReference type="PANTHER" id="PTHR19359">
    <property type="entry name" value="CYTOCHROME B5"/>
    <property type="match status" value="1"/>
</dbReference>
<gene>
    <name evidence="7" type="ORF">BSAL_76340</name>
</gene>
<dbReference type="SUPFAM" id="SSF55856">
    <property type="entry name" value="Cytochrome b5-like heme/steroid binding domain"/>
    <property type="match status" value="1"/>
</dbReference>
<keyword evidence="5" id="KW-0472">Membrane</keyword>
<name>A0A0S4J0V9_BODSA</name>
<dbReference type="GO" id="GO:0020037">
    <property type="term" value="F:heme binding"/>
    <property type="evidence" value="ECO:0007669"/>
    <property type="project" value="UniProtKB-UniRule"/>
</dbReference>
<keyword evidence="5" id="KW-1133">Transmembrane helix</keyword>
<evidence type="ECO:0000259" key="6">
    <source>
        <dbReference type="PROSITE" id="PS50255"/>
    </source>
</evidence>
<proteinExistence type="inferred from homology"/>
<keyword evidence="2 5" id="KW-0479">Metal-binding</keyword>
<reference evidence="8" key="1">
    <citation type="submission" date="2015-09" db="EMBL/GenBank/DDBJ databases">
        <authorList>
            <consortium name="Pathogen Informatics"/>
        </authorList>
    </citation>
    <scope>NUCLEOTIDE SEQUENCE [LARGE SCALE GENOMIC DNA]</scope>
    <source>
        <strain evidence="8">Lake Konstanz</strain>
    </source>
</reference>
<dbReference type="InterPro" id="IPR050668">
    <property type="entry name" value="Cytochrome_b5"/>
</dbReference>
<evidence type="ECO:0000256" key="5">
    <source>
        <dbReference type="RuleBase" id="RU362121"/>
    </source>
</evidence>
<dbReference type="Gene3D" id="3.10.120.10">
    <property type="entry name" value="Cytochrome b5-like heme/steroid binding domain"/>
    <property type="match status" value="1"/>
</dbReference>
<dbReference type="PANTHER" id="PTHR19359:SF145">
    <property type="entry name" value="B5, PUTATIVE-RELATED"/>
    <property type="match status" value="1"/>
</dbReference>
<feature type="domain" description="Cytochrome b5 heme-binding" evidence="6">
    <location>
        <begin position="6"/>
        <end position="82"/>
    </location>
</feature>
<dbReference type="Proteomes" id="UP000051952">
    <property type="component" value="Unassembled WGS sequence"/>
</dbReference>
<dbReference type="OrthoDB" id="260519at2759"/>
<evidence type="ECO:0000256" key="1">
    <source>
        <dbReference type="ARBA" id="ARBA00022617"/>
    </source>
</evidence>
<keyword evidence="5" id="KW-0812">Transmembrane</keyword>
<dbReference type="InterPro" id="IPR018506">
    <property type="entry name" value="Cyt_B5_heme-BS"/>
</dbReference>
<dbReference type="PROSITE" id="PS00191">
    <property type="entry name" value="CYTOCHROME_B5_1"/>
    <property type="match status" value="1"/>
</dbReference>
<sequence>MSDGATKFYTWEEIRKHNSDKDCWVVLYDNVLDVTKFLNHHPGGLDPINDLGGYNITNSFESIGHSEYAVNKSKEYIIGKLDPTSQEPKVVRKPVAQNQSVQDFKTFTVKTDPLAGIKKAIIAIFVILLAAYFYS</sequence>
<keyword evidence="3 5" id="KW-0408">Iron</keyword>
<dbReference type="Pfam" id="PF00173">
    <property type="entry name" value="Cyt-b5"/>
    <property type="match status" value="1"/>
</dbReference>
<dbReference type="InterPro" id="IPR036400">
    <property type="entry name" value="Cyt_B5-like_heme/steroid_sf"/>
</dbReference>
<dbReference type="EMBL" id="CYKH01000716">
    <property type="protein sequence ID" value="CUG24659.1"/>
    <property type="molecule type" value="Genomic_DNA"/>
</dbReference>
<dbReference type="GO" id="GO:0046872">
    <property type="term" value="F:metal ion binding"/>
    <property type="evidence" value="ECO:0007669"/>
    <property type="project" value="UniProtKB-UniRule"/>
</dbReference>
<dbReference type="SMART" id="SM01117">
    <property type="entry name" value="Cyt-b5"/>
    <property type="match status" value="1"/>
</dbReference>
<dbReference type="InterPro" id="IPR001199">
    <property type="entry name" value="Cyt_B5-like_heme/steroid-bd"/>
</dbReference>